<dbReference type="eggNOG" id="COG2220">
    <property type="taxonomic scope" value="Bacteria"/>
</dbReference>
<dbReference type="PANTHER" id="PTHR15032:SF4">
    <property type="entry name" value="N-ACYL-PHOSPHATIDYLETHANOLAMINE-HYDROLYZING PHOSPHOLIPASE D"/>
    <property type="match status" value="1"/>
</dbReference>
<dbReference type="InterPro" id="IPR036866">
    <property type="entry name" value="RibonucZ/Hydroxyglut_hydro"/>
</dbReference>
<keyword evidence="3" id="KW-1185">Reference proteome</keyword>
<dbReference type="OrthoDB" id="9805728at2"/>
<organism evidence="2 3">
    <name type="scientific">Pseudoalteromonas piratica</name>
    <dbReference type="NCBI Taxonomy" id="1348114"/>
    <lineage>
        <taxon>Bacteria</taxon>
        <taxon>Pseudomonadati</taxon>
        <taxon>Pseudomonadota</taxon>
        <taxon>Gammaproteobacteria</taxon>
        <taxon>Alteromonadales</taxon>
        <taxon>Pseudoalteromonadaceae</taxon>
        <taxon>Pseudoalteromonas</taxon>
    </lineage>
</organism>
<dbReference type="HOGENOM" id="CLU_020884_0_2_6"/>
<dbReference type="PANTHER" id="PTHR15032">
    <property type="entry name" value="N-ACYL-PHOSPHATIDYLETHANOLAMINE-HYDROLYZING PHOSPHOLIPASE D"/>
    <property type="match status" value="1"/>
</dbReference>
<proteinExistence type="predicted"/>
<dbReference type="PROSITE" id="PS51257">
    <property type="entry name" value="PROKAR_LIPOPROTEIN"/>
    <property type="match status" value="1"/>
</dbReference>
<evidence type="ECO:0000313" key="2">
    <source>
        <dbReference type="EMBL" id="AIY67442.1"/>
    </source>
</evidence>
<dbReference type="STRING" id="1348114.OM33_20670"/>
<dbReference type="PIRSF" id="PIRSF038896">
    <property type="entry name" value="NAPE-PLD"/>
    <property type="match status" value="1"/>
</dbReference>
<dbReference type="AlphaFoldDB" id="A0A0A7EN75"/>
<dbReference type="GO" id="GO:0070290">
    <property type="term" value="F:N-acylphosphatidylethanolamine-specific phospholipase D activity"/>
    <property type="evidence" value="ECO:0007669"/>
    <property type="project" value="InterPro"/>
</dbReference>
<sequence>MKVIKWICLIIVILFIGACTVNNSLATVGTTKVPTQSHFENGKFYNAEPMEANSFSKVAGIFVRFLMEKKVDAAPEQALPMNTLTREQLIDLNNDTIHVIKLGHSSILLKVYGEFWLLDPVFAERASPFQFMGPKRFHPTPITIEQLPPIDKVLISHNHYDHLDKHSIKLLANKTKQFLVPLGVASDLEKWGIQPNKINEFDWWQEQLTPFGFIAFTPTKHFSGRAISDGNKSLWGSWVISAKEHSLYFSGDSGYFTGFKEIGERYGPFDMTFIETGAYDKDWPDVHMTPEQSVQAHIDLKGKIMTPVHNGTFDLAFHAWYEPLEHVQSISNEQWIQLHTPIVGEIWQLGQPHQTQRWWQAYMPKYTSTIITAE</sequence>
<dbReference type="Pfam" id="PF12706">
    <property type="entry name" value="Lactamase_B_2"/>
    <property type="match status" value="1"/>
</dbReference>
<name>A0A0A7EN75_9GAMM</name>
<dbReference type="SUPFAM" id="SSF56281">
    <property type="entry name" value="Metallo-hydrolase/oxidoreductase"/>
    <property type="match status" value="1"/>
</dbReference>
<dbReference type="InterPro" id="IPR024884">
    <property type="entry name" value="NAPE-PLD"/>
</dbReference>
<dbReference type="EMBL" id="CP009889">
    <property type="protein sequence ID" value="AIY67442.1"/>
    <property type="molecule type" value="Genomic_DNA"/>
</dbReference>
<dbReference type="Proteomes" id="UP000030341">
    <property type="component" value="Chromosome 2"/>
</dbReference>
<reference evidence="2 3" key="1">
    <citation type="submission" date="2014-11" db="EMBL/GenBank/DDBJ databases">
        <title>Complete Genome Sequence of Pseudoalteromonas sp. Strain OCN003 Isolated from Kaneohe Bay, Oahu, Hawaii.</title>
        <authorList>
            <person name="Beurmann S."/>
            <person name="Videau P."/>
            <person name="Ushijima B."/>
            <person name="Smith A.M."/>
            <person name="Aeby G.S."/>
            <person name="Callahan S.M."/>
            <person name="Belcaid M."/>
        </authorList>
    </citation>
    <scope>NUCLEOTIDE SEQUENCE [LARGE SCALE GENOMIC DNA]</scope>
    <source>
        <strain evidence="2 3">OCN003</strain>
    </source>
</reference>
<gene>
    <name evidence="2" type="ORF">OM33_20670</name>
</gene>
<dbReference type="InterPro" id="IPR001279">
    <property type="entry name" value="Metallo-B-lactamas"/>
</dbReference>
<evidence type="ECO:0000313" key="3">
    <source>
        <dbReference type="Proteomes" id="UP000030341"/>
    </source>
</evidence>
<dbReference type="Gene3D" id="3.60.15.10">
    <property type="entry name" value="Ribonuclease Z/Hydroxyacylglutathione hydrolase-like"/>
    <property type="match status" value="1"/>
</dbReference>
<accession>A0A0A7EN75</accession>
<keyword evidence="2" id="KW-0378">Hydrolase</keyword>
<dbReference type="KEGG" id="pseo:OM33_20670"/>
<dbReference type="GO" id="GO:0008270">
    <property type="term" value="F:zinc ion binding"/>
    <property type="evidence" value="ECO:0007669"/>
    <property type="project" value="InterPro"/>
</dbReference>
<protein>
    <submittedName>
        <fullName evidence="2">Hydrolase</fullName>
    </submittedName>
</protein>
<feature type="domain" description="Metallo-beta-lactamase" evidence="1">
    <location>
        <begin position="117"/>
        <end position="309"/>
    </location>
</feature>
<dbReference type="GO" id="GO:0005737">
    <property type="term" value="C:cytoplasm"/>
    <property type="evidence" value="ECO:0007669"/>
    <property type="project" value="TreeGrafter"/>
</dbReference>
<evidence type="ECO:0000259" key="1">
    <source>
        <dbReference type="Pfam" id="PF12706"/>
    </source>
</evidence>